<evidence type="ECO:0000259" key="1">
    <source>
        <dbReference type="PROSITE" id="PS50943"/>
    </source>
</evidence>
<accession>A0A5M5ZN84</accession>
<proteinExistence type="predicted"/>
<protein>
    <submittedName>
        <fullName evidence="2">Helix-turn-helix transcriptional regulator</fullName>
    </submittedName>
</protein>
<dbReference type="AlphaFoldDB" id="A0A5M5ZN84"/>
<dbReference type="SMART" id="SM00530">
    <property type="entry name" value="HTH_XRE"/>
    <property type="match status" value="1"/>
</dbReference>
<dbReference type="Proteomes" id="UP000347681">
    <property type="component" value="Unassembled WGS sequence"/>
</dbReference>
<dbReference type="InterPro" id="IPR001387">
    <property type="entry name" value="Cro/C1-type_HTH"/>
</dbReference>
<dbReference type="CDD" id="cd00093">
    <property type="entry name" value="HTH_XRE"/>
    <property type="match status" value="1"/>
</dbReference>
<dbReference type="SUPFAM" id="SSF47413">
    <property type="entry name" value="lambda repressor-like DNA-binding domains"/>
    <property type="match status" value="1"/>
</dbReference>
<name>A0A5M5ZN84_9BACT</name>
<dbReference type="EMBL" id="VVZB01000027">
    <property type="protein sequence ID" value="KAA5378990.1"/>
    <property type="molecule type" value="Genomic_DNA"/>
</dbReference>
<comment type="caution">
    <text evidence="2">The sequence shown here is derived from an EMBL/GenBank/DDBJ whole genome shotgun (WGS) entry which is preliminary data.</text>
</comment>
<dbReference type="PROSITE" id="PS50943">
    <property type="entry name" value="HTH_CROC1"/>
    <property type="match status" value="1"/>
</dbReference>
<gene>
    <name evidence="2" type="ORF">F2Y61_22270</name>
</gene>
<dbReference type="GO" id="GO:0003677">
    <property type="term" value="F:DNA binding"/>
    <property type="evidence" value="ECO:0007669"/>
    <property type="project" value="InterPro"/>
</dbReference>
<dbReference type="Pfam" id="PF01381">
    <property type="entry name" value="HTH_3"/>
    <property type="match status" value="1"/>
</dbReference>
<sequence>MANKDINRIKVVLVDKKKTNKWLAEQLGKDQTTVSKWCTNTSQPDLESLMKIAKLLGVELSELVRFEQIQAGEIENNIE</sequence>
<evidence type="ECO:0000313" key="2">
    <source>
        <dbReference type="EMBL" id="KAA5378990.1"/>
    </source>
</evidence>
<feature type="domain" description="HTH cro/C1-type" evidence="1">
    <location>
        <begin position="23"/>
        <end position="63"/>
    </location>
</feature>
<evidence type="ECO:0000313" key="3">
    <source>
        <dbReference type="Proteomes" id="UP000347681"/>
    </source>
</evidence>
<reference evidence="2 3" key="1">
    <citation type="journal article" date="2019" name="Nat. Med.">
        <title>A library of human gut bacterial isolates paired with longitudinal multiomics data enables mechanistic microbiome research.</title>
        <authorList>
            <person name="Poyet M."/>
            <person name="Groussin M."/>
            <person name="Gibbons S.M."/>
            <person name="Avila-Pacheco J."/>
            <person name="Jiang X."/>
            <person name="Kearney S.M."/>
            <person name="Perrotta A.R."/>
            <person name="Berdy B."/>
            <person name="Zhao S."/>
            <person name="Lieberman T.D."/>
            <person name="Swanson P.K."/>
            <person name="Smith M."/>
            <person name="Roesemann S."/>
            <person name="Alexander J.E."/>
            <person name="Rich S.A."/>
            <person name="Livny J."/>
            <person name="Vlamakis H."/>
            <person name="Clish C."/>
            <person name="Bullock K."/>
            <person name="Deik A."/>
            <person name="Scott J."/>
            <person name="Pierce K.A."/>
            <person name="Xavier R.J."/>
            <person name="Alm E.J."/>
        </authorList>
    </citation>
    <scope>NUCLEOTIDE SEQUENCE [LARGE SCALE GENOMIC DNA]</scope>
    <source>
        <strain evidence="2 3">BIOML-A5</strain>
    </source>
</reference>
<dbReference type="Gene3D" id="1.10.260.40">
    <property type="entry name" value="lambda repressor-like DNA-binding domains"/>
    <property type="match status" value="1"/>
</dbReference>
<dbReference type="RefSeq" id="WP_149941308.1">
    <property type="nucleotide sequence ID" value="NZ_VVZB01000027.1"/>
</dbReference>
<organism evidence="2 3">
    <name type="scientific">Phocaeicola dorei</name>
    <dbReference type="NCBI Taxonomy" id="357276"/>
    <lineage>
        <taxon>Bacteria</taxon>
        <taxon>Pseudomonadati</taxon>
        <taxon>Bacteroidota</taxon>
        <taxon>Bacteroidia</taxon>
        <taxon>Bacteroidales</taxon>
        <taxon>Bacteroidaceae</taxon>
        <taxon>Phocaeicola</taxon>
    </lineage>
</organism>
<dbReference type="InterPro" id="IPR010982">
    <property type="entry name" value="Lambda_DNA-bd_dom_sf"/>
</dbReference>